<dbReference type="GO" id="GO:0000776">
    <property type="term" value="C:kinetochore"/>
    <property type="evidence" value="ECO:0007669"/>
    <property type="project" value="TreeGrafter"/>
</dbReference>
<accession>A0A9P7V7Y4</accession>
<dbReference type="GeneID" id="66114550"/>
<reference evidence="8" key="1">
    <citation type="submission" date="2021-03" db="EMBL/GenBank/DDBJ databases">
        <authorList>
            <person name="Palmer J.M."/>
        </authorList>
    </citation>
    <scope>NUCLEOTIDE SEQUENCE</scope>
    <source>
        <strain evidence="8">ARV_011</strain>
    </source>
</reference>
<feature type="domain" description="HORMA" evidence="7">
    <location>
        <begin position="10"/>
        <end position="203"/>
    </location>
</feature>
<keyword evidence="5" id="KW-0539">Nucleus</keyword>
<dbReference type="GO" id="GO:0005737">
    <property type="term" value="C:cytoplasm"/>
    <property type="evidence" value="ECO:0007669"/>
    <property type="project" value="TreeGrafter"/>
</dbReference>
<dbReference type="Proteomes" id="UP000790833">
    <property type="component" value="Unassembled WGS sequence"/>
</dbReference>
<dbReference type="InterPro" id="IPR003511">
    <property type="entry name" value="HORMA_dom"/>
</dbReference>
<dbReference type="InterPro" id="IPR036570">
    <property type="entry name" value="HORMA_dom_sf"/>
</dbReference>
<sequence length="209" mass="23714">MTDVSKLALKGSSKTVADYFEFAIHSILFQRNIYPPEDFITVRKYGLPLLVSNESDVVEYVGQIMSQVKKWIYGKKLCKLAVVIVSKDTGDRAERWDFDLSIINEENGEGEAERDSSEVKSRDQVQKEIQRILRQITSCVSYLPILNDDNYSFNVLCYTDANSGVPNQWIDTNGDTKALEGDNVENVEFASFSTNIHKVGTFVTYKVQD</sequence>
<gene>
    <name evidence="8" type="primary">MAD2</name>
    <name evidence="8" type="ORF">KQ657_001176</name>
</gene>
<evidence type="ECO:0000256" key="4">
    <source>
        <dbReference type="ARBA" id="ARBA00022776"/>
    </source>
</evidence>
<dbReference type="Gene3D" id="3.30.900.10">
    <property type="entry name" value="HORMA domain"/>
    <property type="match status" value="1"/>
</dbReference>
<dbReference type="Pfam" id="PF02301">
    <property type="entry name" value="HORMA"/>
    <property type="match status" value="1"/>
</dbReference>
<dbReference type="GO" id="GO:0051301">
    <property type="term" value="P:cell division"/>
    <property type="evidence" value="ECO:0007669"/>
    <property type="project" value="UniProtKB-KW"/>
</dbReference>
<keyword evidence="4" id="KW-0498">Mitosis</keyword>
<dbReference type="SUPFAM" id="SSF56019">
    <property type="entry name" value="The spindle assembly checkpoint protein mad2"/>
    <property type="match status" value="1"/>
</dbReference>
<keyword evidence="9" id="KW-1185">Reference proteome</keyword>
<comment type="caution">
    <text evidence="8">The sequence shown here is derived from an EMBL/GenBank/DDBJ whole genome shotgun (WGS) entry which is preliminary data.</text>
</comment>
<comment type="subcellular location">
    <subcellularLocation>
        <location evidence="1">Nucleus</location>
    </subcellularLocation>
</comment>
<evidence type="ECO:0000313" key="9">
    <source>
        <dbReference type="Proteomes" id="UP000790833"/>
    </source>
</evidence>
<dbReference type="PANTHER" id="PTHR11842:SF11">
    <property type="entry name" value="MITOTIC SPINDLE ASSEMBLY CHECKPOINT PROTEIN MAD2A"/>
    <property type="match status" value="1"/>
</dbReference>
<evidence type="ECO:0000256" key="2">
    <source>
        <dbReference type="ARBA" id="ARBA00010348"/>
    </source>
</evidence>
<keyword evidence="6" id="KW-0131">Cell cycle</keyword>
<dbReference type="PANTHER" id="PTHR11842">
    <property type="entry name" value="MITOTIC SPINDLE ASSEMBLY CHECKPOINT PROTEIN MAD2"/>
    <property type="match status" value="1"/>
</dbReference>
<proteinExistence type="inferred from homology"/>
<evidence type="ECO:0000256" key="5">
    <source>
        <dbReference type="ARBA" id="ARBA00023242"/>
    </source>
</evidence>
<evidence type="ECO:0000259" key="7">
    <source>
        <dbReference type="PROSITE" id="PS50815"/>
    </source>
</evidence>
<keyword evidence="3" id="KW-0132">Cell division</keyword>
<evidence type="ECO:0000256" key="1">
    <source>
        <dbReference type="ARBA" id="ARBA00004123"/>
    </source>
</evidence>
<dbReference type="InterPro" id="IPR045091">
    <property type="entry name" value="Mad2-like"/>
</dbReference>
<dbReference type="OrthoDB" id="1806at2759"/>
<evidence type="ECO:0000256" key="6">
    <source>
        <dbReference type="ARBA" id="ARBA00023306"/>
    </source>
</evidence>
<dbReference type="RefSeq" id="XP_043048608.1">
    <property type="nucleotide sequence ID" value="XM_043191976.1"/>
</dbReference>
<protein>
    <submittedName>
        <fullName evidence="8">Mitotic spindle checkpoint component mad2</fullName>
    </submittedName>
</protein>
<dbReference type="PROSITE" id="PS50815">
    <property type="entry name" value="HORMA"/>
    <property type="match status" value="1"/>
</dbReference>
<evidence type="ECO:0000256" key="3">
    <source>
        <dbReference type="ARBA" id="ARBA00022618"/>
    </source>
</evidence>
<dbReference type="GO" id="GO:0007094">
    <property type="term" value="P:mitotic spindle assembly checkpoint signaling"/>
    <property type="evidence" value="ECO:0007669"/>
    <property type="project" value="TreeGrafter"/>
</dbReference>
<dbReference type="EMBL" id="JAHMUF010000014">
    <property type="protein sequence ID" value="KAG7193059.1"/>
    <property type="molecule type" value="Genomic_DNA"/>
</dbReference>
<dbReference type="AlphaFoldDB" id="A0A9P7V7Y4"/>
<dbReference type="GO" id="GO:0005654">
    <property type="term" value="C:nucleoplasm"/>
    <property type="evidence" value="ECO:0007669"/>
    <property type="project" value="TreeGrafter"/>
</dbReference>
<organism evidence="8 9">
    <name type="scientific">Scheffersomyces spartinae</name>
    <dbReference type="NCBI Taxonomy" id="45513"/>
    <lineage>
        <taxon>Eukaryota</taxon>
        <taxon>Fungi</taxon>
        <taxon>Dikarya</taxon>
        <taxon>Ascomycota</taxon>
        <taxon>Saccharomycotina</taxon>
        <taxon>Pichiomycetes</taxon>
        <taxon>Debaryomycetaceae</taxon>
        <taxon>Scheffersomyces</taxon>
    </lineage>
</organism>
<comment type="similarity">
    <text evidence="2">Belongs to the MAD2 family.</text>
</comment>
<evidence type="ECO:0000313" key="8">
    <source>
        <dbReference type="EMBL" id="KAG7193059.1"/>
    </source>
</evidence>
<name>A0A9P7V7Y4_9ASCO</name>